<dbReference type="Gene3D" id="2.60.120.200">
    <property type="match status" value="1"/>
</dbReference>
<evidence type="ECO:0000256" key="2">
    <source>
        <dbReference type="ARBA" id="ARBA00008536"/>
    </source>
</evidence>
<dbReference type="CDD" id="cd12087">
    <property type="entry name" value="TM_EGFR-like"/>
    <property type="match status" value="1"/>
</dbReference>
<evidence type="ECO:0000256" key="6">
    <source>
        <dbReference type="SAM" id="Phobius"/>
    </source>
</evidence>
<dbReference type="Proteomes" id="UP001341840">
    <property type="component" value="Unassembled WGS sequence"/>
</dbReference>
<organism evidence="9 10">
    <name type="scientific">Stylosanthes scabra</name>
    <dbReference type="NCBI Taxonomy" id="79078"/>
    <lineage>
        <taxon>Eukaryota</taxon>
        <taxon>Viridiplantae</taxon>
        <taxon>Streptophyta</taxon>
        <taxon>Embryophyta</taxon>
        <taxon>Tracheophyta</taxon>
        <taxon>Spermatophyta</taxon>
        <taxon>Magnoliopsida</taxon>
        <taxon>eudicotyledons</taxon>
        <taxon>Gunneridae</taxon>
        <taxon>Pentapetalae</taxon>
        <taxon>rosids</taxon>
        <taxon>fabids</taxon>
        <taxon>Fabales</taxon>
        <taxon>Fabaceae</taxon>
        <taxon>Papilionoideae</taxon>
        <taxon>50 kb inversion clade</taxon>
        <taxon>dalbergioids sensu lato</taxon>
        <taxon>Dalbergieae</taxon>
        <taxon>Pterocarpus clade</taxon>
        <taxon>Stylosanthes</taxon>
    </lineage>
</organism>
<dbReference type="PROSITE" id="PS00107">
    <property type="entry name" value="PROTEIN_KINASE_ATP"/>
    <property type="match status" value="1"/>
</dbReference>
<keyword evidence="6" id="KW-0472">Membrane</keyword>
<comment type="similarity">
    <text evidence="3">In the C-terminal section; belongs to the protein kinase superfamily. Ser/Thr protein kinase family.</text>
</comment>
<evidence type="ECO:0000256" key="5">
    <source>
        <dbReference type="PROSITE-ProRule" id="PRU10141"/>
    </source>
</evidence>
<dbReference type="SUPFAM" id="SSF49899">
    <property type="entry name" value="Concanavalin A-like lectins/glucanases"/>
    <property type="match status" value="1"/>
</dbReference>
<dbReference type="InterPro" id="IPR001220">
    <property type="entry name" value="Legume_lectin_dom"/>
</dbReference>
<reference evidence="9 10" key="1">
    <citation type="journal article" date="2023" name="Plants (Basel)">
        <title>Bridging the Gap: Combining Genomics and Transcriptomics Approaches to Understand Stylosanthes scabra, an Orphan Legume from the Brazilian Caatinga.</title>
        <authorList>
            <person name="Ferreira-Neto J.R.C."/>
            <person name="da Silva M.D."/>
            <person name="Binneck E."/>
            <person name="de Melo N.F."/>
            <person name="da Silva R.H."/>
            <person name="de Melo A.L.T.M."/>
            <person name="Pandolfi V."/>
            <person name="Bustamante F.O."/>
            <person name="Brasileiro-Vidal A.C."/>
            <person name="Benko-Iseppon A.M."/>
        </authorList>
    </citation>
    <scope>NUCLEOTIDE SEQUENCE [LARGE SCALE GENOMIC DNA]</scope>
    <source>
        <tissue evidence="9">Leaves</tissue>
    </source>
</reference>
<keyword evidence="10" id="KW-1185">Reference proteome</keyword>
<dbReference type="Pfam" id="PF00139">
    <property type="entry name" value="Lectin_legB"/>
    <property type="match status" value="1"/>
</dbReference>
<evidence type="ECO:0000313" key="9">
    <source>
        <dbReference type="EMBL" id="MED6214069.1"/>
    </source>
</evidence>
<dbReference type="InterPro" id="IPR000719">
    <property type="entry name" value="Prot_kinase_dom"/>
</dbReference>
<comment type="similarity">
    <text evidence="1">Belongs to the leguminous lectin family.</text>
</comment>
<protein>
    <recommendedName>
        <fullName evidence="8">Protein kinase domain-containing protein</fullName>
    </recommendedName>
</protein>
<name>A0ABU6YV38_9FABA</name>
<evidence type="ECO:0000259" key="8">
    <source>
        <dbReference type="PROSITE" id="PS50011"/>
    </source>
</evidence>
<keyword evidence="5" id="KW-0547">Nucleotide-binding</keyword>
<dbReference type="InterPro" id="IPR017441">
    <property type="entry name" value="Protein_kinase_ATP_BS"/>
</dbReference>
<proteinExistence type="inferred from homology"/>
<keyword evidence="4" id="KW-0430">Lectin</keyword>
<evidence type="ECO:0000256" key="1">
    <source>
        <dbReference type="ARBA" id="ARBA00007606"/>
    </source>
</evidence>
<dbReference type="Pfam" id="PF00069">
    <property type="entry name" value="Pkinase"/>
    <property type="match status" value="1"/>
</dbReference>
<dbReference type="SUPFAM" id="SSF56112">
    <property type="entry name" value="Protein kinase-like (PK-like)"/>
    <property type="match status" value="1"/>
</dbReference>
<dbReference type="Gene3D" id="3.30.200.20">
    <property type="entry name" value="Phosphorylase Kinase, domain 1"/>
    <property type="match status" value="1"/>
</dbReference>
<accession>A0ABU6YV38</accession>
<evidence type="ECO:0000313" key="10">
    <source>
        <dbReference type="Proteomes" id="UP001341840"/>
    </source>
</evidence>
<feature type="transmembrane region" description="Helical" evidence="6">
    <location>
        <begin position="280"/>
        <end position="301"/>
    </location>
</feature>
<feature type="binding site" evidence="5">
    <location>
        <position position="370"/>
    </location>
    <ligand>
        <name>ATP</name>
        <dbReference type="ChEBI" id="CHEBI:30616"/>
    </ligand>
</feature>
<keyword evidence="6" id="KW-1133">Transmembrane helix</keyword>
<gene>
    <name evidence="9" type="ORF">PIB30_099424</name>
</gene>
<dbReference type="CDD" id="cd06899">
    <property type="entry name" value="lectin_legume_LecRK_Arcelin_ConA"/>
    <property type="match status" value="1"/>
</dbReference>
<feature type="domain" description="Protein kinase" evidence="8">
    <location>
        <begin position="340"/>
        <end position="401"/>
    </location>
</feature>
<dbReference type="PANTHER" id="PTHR32401">
    <property type="entry name" value="CONCANAVALIN A-LIKE LECTIN FAMILY PROTEIN"/>
    <property type="match status" value="1"/>
</dbReference>
<dbReference type="PANTHER" id="PTHR32401:SF47">
    <property type="entry name" value="LEGUME LECTIN DOMAIN-CONTAINING PROTEIN"/>
    <property type="match status" value="1"/>
</dbReference>
<comment type="similarity">
    <text evidence="2">In the N-terminal section; belongs to the leguminous lectin family.</text>
</comment>
<keyword evidence="7" id="KW-0732">Signal</keyword>
<keyword evidence="6" id="KW-0812">Transmembrane</keyword>
<evidence type="ECO:0000256" key="4">
    <source>
        <dbReference type="ARBA" id="ARBA00022734"/>
    </source>
</evidence>
<dbReference type="InterPro" id="IPR050258">
    <property type="entry name" value="Leguminous_Lectin"/>
</dbReference>
<keyword evidence="5" id="KW-0067">ATP-binding</keyword>
<dbReference type="InterPro" id="IPR013320">
    <property type="entry name" value="ConA-like_dom_sf"/>
</dbReference>
<feature type="signal peptide" evidence="7">
    <location>
        <begin position="1"/>
        <end position="28"/>
    </location>
</feature>
<comment type="caution">
    <text evidence="9">The sequence shown here is derived from an EMBL/GenBank/DDBJ whole genome shotgun (WGS) entry which is preliminary data.</text>
</comment>
<feature type="chain" id="PRO_5046119514" description="Protein kinase domain-containing protein" evidence="7">
    <location>
        <begin position="29"/>
        <end position="401"/>
    </location>
</feature>
<sequence length="401" mass="45276">MASMFCNLHTFLNLLFPSFLIVILKTYSVEFQISRFTPGDPNILYRGQAIPRVGTIELNNNIDYLFQVGSAIYSKDVPIWEPRSGKQADFTTHFTFVIDTQGRSQYAAGLAFFLAPSGFQNPLNSAGGFFGLYNTTTSDSSRNQIVHVEFDSFSNPEWDPKMEHVGINVNSISSANYTTWNASRHSNDIADAWISYNSTNKFLSVSWKYQTTSTSQSQENTTLSHQIDLFKVLPQSVTIGFSAATSKYTERHVILSWEFTSTLDAEPSNGNNSKKTWKTVVASVAGALILIVAAIIAYVIIRRWKQKKKEERMRSFDDFERQAGPRRFSYEDIVFATNNFSANRKLGQGGFGAVYRGYFADLDLVVAVKKILSGSRQGKREYITEVKVISRLRHRNLVQLI</sequence>
<evidence type="ECO:0000256" key="3">
    <source>
        <dbReference type="ARBA" id="ARBA00010217"/>
    </source>
</evidence>
<evidence type="ECO:0000256" key="7">
    <source>
        <dbReference type="SAM" id="SignalP"/>
    </source>
</evidence>
<dbReference type="PROSITE" id="PS50011">
    <property type="entry name" value="PROTEIN_KINASE_DOM"/>
    <property type="match status" value="1"/>
</dbReference>
<dbReference type="InterPro" id="IPR011009">
    <property type="entry name" value="Kinase-like_dom_sf"/>
</dbReference>
<feature type="non-terminal residue" evidence="9">
    <location>
        <position position="401"/>
    </location>
</feature>
<dbReference type="EMBL" id="JASCZI010244312">
    <property type="protein sequence ID" value="MED6214069.1"/>
    <property type="molecule type" value="Genomic_DNA"/>
</dbReference>